<name>A0A9W9LRF1_9EURO</name>
<sequence length="836" mass="89875">MATAQMPGPRSARLADDAATAALYAVHPQRKSVHDASTSDSQYLNPRSTGALDLSHASAGAALAHANRKPVEIWRPGRLTDAEKAALCVKDFTPPEIPQPSTQYSAEGLGAAILAVREQRGMSSLPPTQTGHKHDISLERSHTVDKACRAATGAYTARRRSGSAPGEAAAAEPHHARFAAEALKHGKADDEGPLDHLDSAMEASRIQHVAHTNARLYTSTPPIASEVEEQNRQSSLRAAAISMAKDMYDVTGPPGEAGEVDPAIYAAQKGQEQRRSRKTVSGAEGSTAKRALTLQDAAQKRAAEKLARMQDEHAEMQEYYGTAPQAQRSILAVRRKRTSSDADVSQVDAERSRHIRSQMTSLRTKLDQVDEKRSKDRELLMEAARRNVDATISDMETKLYADTGRAPPSMQKQWDEAARERVRQEAEAVEATGAQGARVNIGARQYVDMADVETVARSRVQPALDEISDQAEKRRAQEIEARLDAEERQRQAAIEKERETEMQALERREKGGYLHYPLGELALIGETGAEKRDSKGIKALLWRRKSKRVSTEKAQPKEEVAAPAAPSPEAPAAPAPEAPGISDQASAQEEPETAGAASVAAAAPIAAPVILQEPADYPERPSIVTSHTAPQDAAAIGPGVDAMHTIRPVTSPRADSKLKTWFRDRLVRRSSGPVRVYPNQPGPEFNTDSDVGFTGGASLTDRNEPRGAALSSHPITGADLDPNQAQRHGSVSEANRSPTDESAASQENNGGGNGNGESKRQRLRRSFLKGVSRTSPEAKSNGAGDHSRQGTEAIPESKGAELSGLRDSAYEEGLPVPPVLGESMGAGRESRFSEDL</sequence>
<evidence type="ECO:0000313" key="3">
    <source>
        <dbReference type="EMBL" id="KAJ5172315.1"/>
    </source>
</evidence>
<dbReference type="InterPro" id="IPR024527">
    <property type="entry name" value="Eisosome1"/>
</dbReference>
<feature type="compositionally biased region" description="Polar residues" evidence="2">
    <location>
        <begin position="35"/>
        <end position="48"/>
    </location>
</feature>
<feature type="compositionally biased region" description="Basic and acidic residues" evidence="2">
    <location>
        <begin position="549"/>
        <end position="560"/>
    </location>
</feature>
<evidence type="ECO:0000256" key="1">
    <source>
        <dbReference type="SAM" id="Coils"/>
    </source>
</evidence>
<reference evidence="3" key="1">
    <citation type="submission" date="2022-11" db="EMBL/GenBank/DDBJ databases">
        <authorList>
            <person name="Petersen C."/>
        </authorList>
    </citation>
    <scope>NUCLEOTIDE SEQUENCE</scope>
    <source>
        <strain evidence="3">IBT 21917</strain>
    </source>
</reference>
<evidence type="ECO:0000256" key="2">
    <source>
        <dbReference type="SAM" id="MobiDB-lite"/>
    </source>
</evidence>
<feature type="region of interest" description="Disordered" evidence="2">
    <location>
        <begin position="669"/>
        <end position="836"/>
    </location>
</feature>
<feature type="region of interest" description="Disordered" evidence="2">
    <location>
        <begin position="268"/>
        <end position="287"/>
    </location>
</feature>
<evidence type="ECO:0000313" key="4">
    <source>
        <dbReference type="Proteomes" id="UP001146351"/>
    </source>
</evidence>
<keyword evidence="4" id="KW-1185">Reference proteome</keyword>
<dbReference type="Proteomes" id="UP001146351">
    <property type="component" value="Unassembled WGS sequence"/>
</dbReference>
<keyword evidence="1" id="KW-0175">Coiled coil</keyword>
<feature type="coiled-coil region" evidence="1">
    <location>
        <begin position="468"/>
        <end position="503"/>
    </location>
</feature>
<feature type="compositionally biased region" description="Pro residues" evidence="2">
    <location>
        <begin position="565"/>
        <end position="577"/>
    </location>
</feature>
<dbReference type="AlphaFoldDB" id="A0A9W9LRF1"/>
<reference evidence="3" key="2">
    <citation type="journal article" date="2023" name="IMA Fungus">
        <title>Comparative genomic study of the Penicillium genus elucidates a diverse pangenome and 15 lateral gene transfer events.</title>
        <authorList>
            <person name="Petersen C."/>
            <person name="Sorensen T."/>
            <person name="Nielsen M.R."/>
            <person name="Sondergaard T.E."/>
            <person name="Sorensen J.L."/>
            <person name="Fitzpatrick D.A."/>
            <person name="Frisvad J.C."/>
            <person name="Nielsen K.L."/>
        </authorList>
    </citation>
    <scope>NUCLEOTIDE SEQUENCE</scope>
    <source>
        <strain evidence="3">IBT 21917</strain>
    </source>
</reference>
<dbReference type="EMBL" id="JAPQKO010000003">
    <property type="protein sequence ID" value="KAJ5172315.1"/>
    <property type="molecule type" value="Genomic_DNA"/>
</dbReference>
<dbReference type="OrthoDB" id="4070583at2759"/>
<comment type="caution">
    <text evidence="3">The sequence shown here is derived from an EMBL/GenBank/DDBJ whole genome shotgun (WGS) entry which is preliminary data.</text>
</comment>
<evidence type="ECO:0008006" key="5">
    <source>
        <dbReference type="Google" id="ProtNLM"/>
    </source>
</evidence>
<feature type="region of interest" description="Disordered" evidence="2">
    <location>
        <begin position="28"/>
        <end position="49"/>
    </location>
</feature>
<feature type="region of interest" description="Disordered" evidence="2">
    <location>
        <begin position="612"/>
        <end position="655"/>
    </location>
</feature>
<protein>
    <recommendedName>
        <fullName evidence="5">Eisosome protein 1</fullName>
    </recommendedName>
</protein>
<organism evidence="3 4">
    <name type="scientific">Penicillium capsulatum</name>
    <dbReference type="NCBI Taxonomy" id="69766"/>
    <lineage>
        <taxon>Eukaryota</taxon>
        <taxon>Fungi</taxon>
        <taxon>Dikarya</taxon>
        <taxon>Ascomycota</taxon>
        <taxon>Pezizomycotina</taxon>
        <taxon>Eurotiomycetes</taxon>
        <taxon>Eurotiomycetidae</taxon>
        <taxon>Eurotiales</taxon>
        <taxon>Aspergillaceae</taxon>
        <taxon>Penicillium</taxon>
    </lineage>
</organism>
<dbReference type="PANTHER" id="PTHR28298">
    <property type="entry name" value="EISOSOME PROTEIN 1"/>
    <property type="match status" value="1"/>
</dbReference>
<feature type="region of interest" description="Disordered" evidence="2">
    <location>
        <begin position="545"/>
        <end position="600"/>
    </location>
</feature>
<dbReference type="PANTHER" id="PTHR28298:SF1">
    <property type="entry name" value="EISOSOME PROTEIN 1"/>
    <property type="match status" value="1"/>
</dbReference>
<gene>
    <name evidence="3" type="ORF">N7492_004908</name>
</gene>
<feature type="compositionally biased region" description="Polar residues" evidence="2">
    <location>
        <begin position="723"/>
        <end position="747"/>
    </location>
</feature>
<dbReference type="Pfam" id="PF12757">
    <property type="entry name" value="Eisosome1"/>
    <property type="match status" value="1"/>
</dbReference>
<accession>A0A9W9LRF1</accession>
<proteinExistence type="predicted"/>
<dbReference type="GO" id="GO:0070941">
    <property type="term" value="P:eisosome assembly"/>
    <property type="evidence" value="ECO:0007669"/>
    <property type="project" value="TreeGrafter"/>
</dbReference>